<dbReference type="PANTHER" id="PTHR43298">
    <property type="entry name" value="MULTIDRUG RESISTANCE PROTEIN NORM-RELATED"/>
    <property type="match status" value="1"/>
</dbReference>
<feature type="transmembrane region" description="Helical" evidence="13">
    <location>
        <begin position="318"/>
        <end position="340"/>
    </location>
</feature>
<feature type="transmembrane region" description="Helical" evidence="13">
    <location>
        <begin position="422"/>
        <end position="444"/>
    </location>
</feature>
<feature type="transmembrane region" description="Helical" evidence="13">
    <location>
        <begin position="139"/>
        <end position="163"/>
    </location>
</feature>
<evidence type="ECO:0000256" key="6">
    <source>
        <dbReference type="ARBA" id="ARBA00022449"/>
    </source>
</evidence>
<comment type="caution">
    <text evidence="14">The sequence shown here is derived from an EMBL/GenBank/DDBJ whole genome shotgun (WGS) entry which is preliminary data.</text>
</comment>
<dbReference type="InterPro" id="IPR002528">
    <property type="entry name" value="MATE_fam"/>
</dbReference>
<keyword evidence="11 13" id="KW-0472">Membrane</keyword>
<dbReference type="EMBL" id="QXEV01000001">
    <property type="protein sequence ID" value="RIA78607.1"/>
    <property type="molecule type" value="Genomic_DNA"/>
</dbReference>
<keyword evidence="5" id="KW-0813">Transport</keyword>
<comment type="similarity">
    <text evidence="3">Belongs to the multi antimicrobial extrusion (MATE) (TC 2.A.66.1) family.</text>
</comment>
<dbReference type="PANTHER" id="PTHR43298:SF2">
    <property type="entry name" value="FMN_FAD EXPORTER YEEO-RELATED"/>
    <property type="match status" value="1"/>
</dbReference>
<dbReference type="Proteomes" id="UP000266506">
    <property type="component" value="Unassembled WGS sequence"/>
</dbReference>
<accession>A0A397S3T2</accession>
<dbReference type="AlphaFoldDB" id="A0A397S3T2"/>
<evidence type="ECO:0000313" key="15">
    <source>
        <dbReference type="Proteomes" id="UP000266506"/>
    </source>
</evidence>
<evidence type="ECO:0000256" key="7">
    <source>
        <dbReference type="ARBA" id="ARBA00022475"/>
    </source>
</evidence>
<dbReference type="Pfam" id="PF01554">
    <property type="entry name" value="MatE"/>
    <property type="match status" value="2"/>
</dbReference>
<evidence type="ECO:0000256" key="4">
    <source>
        <dbReference type="ARBA" id="ARBA00020268"/>
    </source>
</evidence>
<evidence type="ECO:0000256" key="2">
    <source>
        <dbReference type="ARBA" id="ARBA00004651"/>
    </source>
</evidence>
<evidence type="ECO:0000256" key="9">
    <source>
        <dbReference type="ARBA" id="ARBA00022989"/>
    </source>
</evidence>
<dbReference type="NCBIfam" id="TIGR00797">
    <property type="entry name" value="matE"/>
    <property type="match status" value="1"/>
</dbReference>
<dbReference type="GO" id="GO:0015297">
    <property type="term" value="F:antiporter activity"/>
    <property type="evidence" value="ECO:0007669"/>
    <property type="project" value="UniProtKB-KW"/>
</dbReference>
<evidence type="ECO:0000256" key="5">
    <source>
        <dbReference type="ARBA" id="ARBA00022448"/>
    </source>
</evidence>
<protein>
    <recommendedName>
        <fullName evidence="4">Probable multidrug resistance protein NorM</fullName>
    </recommendedName>
    <alternativeName>
        <fullName evidence="12">Multidrug-efflux transporter</fullName>
    </alternativeName>
</protein>
<organism evidence="14 15">
    <name type="scientific">Anaeroplasma bactoclasticum</name>
    <dbReference type="NCBI Taxonomy" id="2088"/>
    <lineage>
        <taxon>Bacteria</taxon>
        <taxon>Bacillati</taxon>
        <taxon>Mycoplasmatota</taxon>
        <taxon>Mollicutes</taxon>
        <taxon>Anaeroplasmatales</taxon>
        <taxon>Anaeroplasmataceae</taxon>
        <taxon>Anaeroplasma</taxon>
    </lineage>
</organism>
<evidence type="ECO:0000256" key="8">
    <source>
        <dbReference type="ARBA" id="ARBA00022692"/>
    </source>
</evidence>
<dbReference type="CDD" id="cd13138">
    <property type="entry name" value="MATE_yoeA_like"/>
    <property type="match status" value="1"/>
</dbReference>
<keyword evidence="6" id="KW-0050">Antiport</keyword>
<evidence type="ECO:0000256" key="12">
    <source>
        <dbReference type="ARBA" id="ARBA00031636"/>
    </source>
</evidence>
<evidence type="ECO:0000256" key="3">
    <source>
        <dbReference type="ARBA" id="ARBA00010199"/>
    </source>
</evidence>
<comment type="function">
    <text evidence="1">Multidrug efflux pump.</text>
</comment>
<evidence type="ECO:0000256" key="13">
    <source>
        <dbReference type="SAM" id="Phobius"/>
    </source>
</evidence>
<evidence type="ECO:0000313" key="14">
    <source>
        <dbReference type="EMBL" id="RIA78607.1"/>
    </source>
</evidence>
<evidence type="ECO:0000256" key="10">
    <source>
        <dbReference type="ARBA" id="ARBA00023065"/>
    </source>
</evidence>
<keyword evidence="7" id="KW-1003">Cell membrane</keyword>
<comment type="subcellular location">
    <subcellularLocation>
        <location evidence="2">Cell membrane</location>
        <topology evidence="2">Multi-pass membrane protein</topology>
    </subcellularLocation>
</comment>
<evidence type="ECO:0000256" key="1">
    <source>
        <dbReference type="ARBA" id="ARBA00003408"/>
    </source>
</evidence>
<dbReference type="GO" id="GO:0005886">
    <property type="term" value="C:plasma membrane"/>
    <property type="evidence" value="ECO:0007669"/>
    <property type="project" value="UniProtKB-SubCell"/>
</dbReference>
<gene>
    <name evidence="14" type="ORF">EI71_00168</name>
</gene>
<dbReference type="RefSeq" id="WP_211320984.1">
    <property type="nucleotide sequence ID" value="NZ_QXEV01000001.1"/>
</dbReference>
<evidence type="ECO:0000256" key="11">
    <source>
        <dbReference type="ARBA" id="ARBA00023136"/>
    </source>
</evidence>
<dbReference type="InterPro" id="IPR050222">
    <property type="entry name" value="MATE_MdtK"/>
</dbReference>
<sequence>MEEKIINNKMIDGHIFKNLFFYSLPIILSGILQLLYNAADLIVCGQFGSPHSTGAISSTGSLINLIIQLFMGLSVGANVLMARCYGAKDQEKGQRVVYTSMIFSLAFGLILSIIGMSLSKTFLIWMKSPLETIDLSADYLFIYFIGLPFSMIYNFGAALFRAIGDTKRPFAFLALSGIINVLLNLLFVIPLDMDVQGVALATIISQGISAILIVGALVQSRGFFHFKWKEIRFYKKEGLEVLRIGLPAGLQSTIFSLSNVLIQSSINSLGPSVVDGNGAASSLEGFIYTSMNSVAQAAVAFISANYGAGRKKNIKKTVFCALGLVFLMNITTGGIILLFHKPLLLLYIQDNVAIEEGTKRLFIISCSYFLCGFMDVGAYSLRGIGYSTSPAIISLIGACLLRIVWIYTLWQEEYLHNLSGLVISYPISWILTLSVHFTLFGILYHKLKLIEIDNASI</sequence>
<dbReference type="GO" id="GO:0042910">
    <property type="term" value="F:xenobiotic transmembrane transporter activity"/>
    <property type="evidence" value="ECO:0007669"/>
    <property type="project" value="InterPro"/>
</dbReference>
<keyword evidence="10" id="KW-0406">Ion transport</keyword>
<dbReference type="GO" id="GO:0006811">
    <property type="term" value="P:monoatomic ion transport"/>
    <property type="evidence" value="ECO:0007669"/>
    <property type="project" value="UniProtKB-KW"/>
</dbReference>
<feature type="transmembrane region" description="Helical" evidence="13">
    <location>
        <begin position="391"/>
        <end position="410"/>
    </location>
</feature>
<feature type="transmembrane region" description="Helical" evidence="13">
    <location>
        <begin position="360"/>
        <end position="379"/>
    </location>
</feature>
<feature type="transmembrane region" description="Helical" evidence="13">
    <location>
        <begin position="20"/>
        <end position="39"/>
    </location>
</feature>
<feature type="transmembrane region" description="Helical" evidence="13">
    <location>
        <begin position="197"/>
        <end position="220"/>
    </location>
</feature>
<feature type="transmembrane region" description="Helical" evidence="13">
    <location>
        <begin position="96"/>
        <end position="119"/>
    </location>
</feature>
<name>A0A397S3T2_9MOLU</name>
<feature type="transmembrane region" description="Helical" evidence="13">
    <location>
        <begin position="170"/>
        <end position="191"/>
    </location>
</feature>
<reference evidence="14 15" key="1">
    <citation type="submission" date="2018-08" db="EMBL/GenBank/DDBJ databases">
        <title>Genomic Encyclopedia of Archaeal and Bacterial Type Strains, Phase II (KMG-II): from individual species to whole genera.</title>
        <authorList>
            <person name="Goeker M."/>
        </authorList>
    </citation>
    <scope>NUCLEOTIDE SEQUENCE [LARGE SCALE GENOMIC DNA]</scope>
    <source>
        <strain evidence="14 15">ATCC 27112</strain>
    </source>
</reference>
<feature type="transmembrane region" description="Helical" evidence="13">
    <location>
        <begin position="59"/>
        <end position="84"/>
    </location>
</feature>
<dbReference type="InterPro" id="IPR048279">
    <property type="entry name" value="MdtK-like"/>
</dbReference>
<proteinExistence type="inferred from homology"/>
<keyword evidence="8 13" id="KW-0812">Transmembrane</keyword>
<keyword evidence="9 13" id="KW-1133">Transmembrane helix</keyword>
<keyword evidence="15" id="KW-1185">Reference proteome</keyword>
<dbReference type="PIRSF" id="PIRSF006603">
    <property type="entry name" value="DinF"/>
    <property type="match status" value="1"/>
</dbReference>
<dbReference type="InParanoid" id="A0A397S3T2"/>